<feature type="domain" description="HD" evidence="1">
    <location>
        <begin position="29"/>
        <end position="133"/>
    </location>
</feature>
<dbReference type="PROSITE" id="PS51831">
    <property type="entry name" value="HD"/>
    <property type="match status" value="1"/>
</dbReference>
<dbReference type="EMBL" id="FSRN01000001">
    <property type="protein sequence ID" value="SIO09754.1"/>
    <property type="molecule type" value="Genomic_DNA"/>
</dbReference>
<reference evidence="3" key="1">
    <citation type="submission" date="2016-11" db="EMBL/GenBank/DDBJ databases">
        <authorList>
            <person name="Varghese N."/>
            <person name="Submissions S."/>
        </authorList>
    </citation>
    <scope>NUCLEOTIDE SEQUENCE [LARGE SCALE GENOMIC DNA]</scope>
    <source>
        <strain evidence="3">313</strain>
    </source>
</reference>
<dbReference type="Gene3D" id="1.10.472.50">
    <property type="entry name" value="HD-domain/PDEase-like"/>
    <property type="match status" value="1"/>
</dbReference>
<dbReference type="SMART" id="SM00471">
    <property type="entry name" value="HDc"/>
    <property type="match status" value="1"/>
</dbReference>
<dbReference type="InterPro" id="IPR006674">
    <property type="entry name" value="HD_domain"/>
</dbReference>
<proteinExistence type="predicted"/>
<protein>
    <recommendedName>
        <fullName evidence="1">HD domain-containing protein</fullName>
    </recommendedName>
</protein>
<evidence type="ECO:0000313" key="2">
    <source>
        <dbReference type="EMBL" id="SIO09754.1"/>
    </source>
</evidence>
<dbReference type="Proteomes" id="UP000184758">
    <property type="component" value="Unassembled WGS sequence"/>
</dbReference>
<dbReference type="RefSeq" id="WP_034548436.1">
    <property type="nucleotide sequence ID" value="NZ_FSRN01000001.1"/>
</dbReference>
<dbReference type="SUPFAM" id="SSF109604">
    <property type="entry name" value="HD-domain/PDEase-like"/>
    <property type="match status" value="1"/>
</dbReference>
<dbReference type="OrthoDB" id="9797344at2"/>
<dbReference type="STRING" id="28230.SAMN05878443_1362"/>
<dbReference type="CDD" id="cd00077">
    <property type="entry name" value="HDc"/>
    <property type="match status" value="1"/>
</dbReference>
<gene>
    <name evidence="2" type="ORF">SAMN05878443_1362</name>
</gene>
<dbReference type="PANTHER" id="PTHR33594">
    <property type="entry name" value="SUPERFAMILY HYDROLASE, PUTATIVE (AFU_ORTHOLOGUE AFUA_1G03035)-RELATED"/>
    <property type="match status" value="1"/>
</dbReference>
<dbReference type="eggNOG" id="COG1418">
    <property type="taxonomic scope" value="Bacteria"/>
</dbReference>
<dbReference type="AlphaFoldDB" id="A0A1N6GQG4"/>
<dbReference type="InterPro" id="IPR003607">
    <property type="entry name" value="HD/PDEase_dom"/>
</dbReference>
<name>A0A1N6GQG4_9LACT</name>
<dbReference type="Pfam" id="PF01966">
    <property type="entry name" value="HD"/>
    <property type="match status" value="1"/>
</dbReference>
<accession>A0A1N6GQG4</accession>
<organism evidence="2 3">
    <name type="scientific">Carnobacterium alterfunditum</name>
    <dbReference type="NCBI Taxonomy" id="28230"/>
    <lineage>
        <taxon>Bacteria</taxon>
        <taxon>Bacillati</taxon>
        <taxon>Bacillota</taxon>
        <taxon>Bacilli</taxon>
        <taxon>Lactobacillales</taxon>
        <taxon>Carnobacteriaceae</taxon>
        <taxon>Carnobacterium</taxon>
    </lineage>
</organism>
<evidence type="ECO:0000259" key="1">
    <source>
        <dbReference type="PROSITE" id="PS51831"/>
    </source>
</evidence>
<sequence length="221" mass="25662">MLSKVQKIIIKDTEEYVFQLLKDDASGHDWWHIDRVRKLAKNIAENELEDINLFVCEMAALLHDVADGKLNNTEAEGEKKVRNWLSQYRLTKKESQQIMEIILHLSYKGGTNKVVLSSIEGRIVQDADRLDAMGAIGIARTMAYSGSKNRLIHDPAKKARDHLTIEEYRSGEDTAIMHFYEKLLRLKNEMNTTVGEQLAEKRHSYMEDYLKEFYAEWDGER</sequence>
<keyword evidence="3" id="KW-1185">Reference proteome</keyword>
<evidence type="ECO:0000313" key="3">
    <source>
        <dbReference type="Proteomes" id="UP000184758"/>
    </source>
</evidence>
<dbReference type="PANTHER" id="PTHR33594:SF1">
    <property type="entry name" value="HD_PDEASE DOMAIN-CONTAINING PROTEIN"/>
    <property type="match status" value="1"/>
</dbReference>
<dbReference type="Gene3D" id="1.20.58.1910">
    <property type="match status" value="1"/>
</dbReference>